<feature type="region of interest" description="Disordered" evidence="1">
    <location>
        <begin position="1"/>
        <end position="48"/>
    </location>
</feature>
<keyword evidence="2" id="KW-0812">Transmembrane</keyword>
<protein>
    <submittedName>
        <fullName evidence="3">Uncharacterized protein</fullName>
    </submittedName>
</protein>
<evidence type="ECO:0000313" key="3">
    <source>
        <dbReference type="EMBL" id="NGN65000.1"/>
    </source>
</evidence>
<feature type="transmembrane region" description="Helical" evidence="2">
    <location>
        <begin position="78"/>
        <end position="97"/>
    </location>
</feature>
<sequence>MTQSKRPTKPKDEASAGVAAAARSARDVPEAGAERARETASKAAVTGQSVTRNVNSAVSGATALAGTVWSLMTARKGLIIGASAAALAAVGGLGYAAGRRRAPTRGGGPLTRLTGGRI</sequence>
<evidence type="ECO:0000313" key="4">
    <source>
        <dbReference type="Proteomes" id="UP000481583"/>
    </source>
</evidence>
<gene>
    <name evidence="3" type="ORF">G5C51_13980</name>
</gene>
<proteinExistence type="predicted"/>
<evidence type="ECO:0000256" key="1">
    <source>
        <dbReference type="SAM" id="MobiDB-lite"/>
    </source>
</evidence>
<feature type="compositionally biased region" description="Basic and acidic residues" evidence="1">
    <location>
        <begin position="24"/>
        <end position="40"/>
    </location>
</feature>
<dbReference type="Proteomes" id="UP000481583">
    <property type="component" value="Unassembled WGS sequence"/>
</dbReference>
<dbReference type="EMBL" id="JAAKZV010000049">
    <property type="protein sequence ID" value="NGN65000.1"/>
    <property type="molecule type" value="Genomic_DNA"/>
</dbReference>
<evidence type="ECO:0000256" key="2">
    <source>
        <dbReference type="SAM" id="Phobius"/>
    </source>
</evidence>
<keyword evidence="2" id="KW-0472">Membrane</keyword>
<accession>A0A6G4TZQ9</accession>
<keyword evidence="2" id="KW-1133">Transmembrane helix</keyword>
<comment type="caution">
    <text evidence="3">The sequence shown here is derived from an EMBL/GenBank/DDBJ whole genome shotgun (WGS) entry which is preliminary data.</text>
</comment>
<organism evidence="3 4">
    <name type="scientific">Streptomyces coryli</name>
    <dbReference type="NCBI Taxonomy" id="1128680"/>
    <lineage>
        <taxon>Bacteria</taxon>
        <taxon>Bacillati</taxon>
        <taxon>Actinomycetota</taxon>
        <taxon>Actinomycetes</taxon>
        <taxon>Kitasatosporales</taxon>
        <taxon>Streptomycetaceae</taxon>
        <taxon>Streptomyces</taxon>
    </lineage>
</organism>
<dbReference type="RefSeq" id="WP_165237005.1">
    <property type="nucleotide sequence ID" value="NZ_JAAKZV010000049.1"/>
</dbReference>
<keyword evidence="4" id="KW-1185">Reference proteome</keyword>
<dbReference type="AlphaFoldDB" id="A0A6G4TZQ9"/>
<reference evidence="3 4" key="1">
    <citation type="submission" date="2020-02" db="EMBL/GenBank/DDBJ databases">
        <title>Whole-genome analyses of novel actinobacteria.</title>
        <authorList>
            <person name="Sahin N."/>
        </authorList>
    </citation>
    <scope>NUCLEOTIDE SEQUENCE [LARGE SCALE GENOMIC DNA]</scope>
    <source>
        <strain evidence="3 4">A7024</strain>
    </source>
</reference>
<feature type="region of interest" description="Disordered" evidence="1">
    <location>
        <begin position="98"/>
        <end position="118"/>
    </location>
</feature>
<name>A0A6G4TZQ9_9ACTN</name>